<proteinExistence type="predicted"/>
<comment type="caution">
    <text evidence="2">The sequence shown here is derived from an EMBL/GenBank/DDBJ whole genome shotgun (WGS) entry which is preliminary data.</text>
</comment>
<dbReference type="Proteomes" id="UP000654345">
    <property type="component" value="Unassembled WGS sequence"/>
</dbReference>
<keyword evidence="1" id="KW-0472">Membrane</keyword>
<evidence type="ECO:0008006" key="4">
    <source>
        <dbReference type="Google" id="ProtNLM"/>
    </source>
</evidence>
<dbReference type="EMBL" id="BNJG01000002">
    <property type="protein sequence ID" value="GHO55793.1"/>
    <property type="molecule type" value="Genomic_DNA"/>
</dbReference>
<evidence type="ECO:0000313" key="3">
    <source>
        <dbReference type="Proteomes" id="UP000654345"/>
    </source>
</evidence>
<dbReference type="RefSeq" id="WP_201372436.1">
    <property type="nucleotide sequence ID" value="NZ_BNJG01000002.1"/>
</dbReference>
<keyword evidence="1" id="KW-0812">Transmembrane</keyword>
<protein>
    <recommendedName>
        <fullName evidence="4">Peptidase C39-like domain-containing protein</fullName>
    </recommendedName>
</protein>
<evidence type="ECO:0000256" key="1">
    <source>
        <dbReference type="SAM" id="Phobius"/>
    </source>
</evidence>
<name>A0ABQ3USW5_9CHLR</name>
<keyword evidence="3" id="KW-1185">Reference proteome</keyword>
<feature type="transmembrane region" description="Helical" evidence="1">
    <location>
        <begin position="21"/>
        <end position="42"/>
    </location>
</feature>
<organism evidence="2 3">
    <name type="scientific">Ktedonobacter robiniae</name>
    <dbReference type="NCBI Taxonomy" id="2778365"/>
    <lineage>
        <taxon>Bacteria</taxon>
        <taxon>Bacillati</taxon>
        <taxon>Chloroflexota</taxon>
        <taxon>Ktedonobacteria</taxon>
        <taxon>Ktedonobacterales</taxon>
        <taxon>Ktedonobacteraceae</taxon>
        <taxon>Ktedonobacter</taxon>
    </lineage>
</organism>
<gene>
    <name evidence="2" type="ORF">KSB_42680</name>
</gene>
<evidence type="ECO:0000313" key="2">
    <source>
        <dbReference type="EMBL" id="GHO55793.1"/>
    </source>
</evidence>
<keyword evidence="1" id="KW-1133">Transmembrane helix</keyword>
<reference evidence="2 3" key="1">
    <citation type="journal article" date="2021" name="Int. J. Syst. Evol. Microbiol.">
        <title>Reticulibacter mediterranei gen. nov., sp. nov., within the new family Reticulibacteraceae fam. nov., and Ktedonospora formicarum gen. nov., sp. nov., Ktedonobacter robiniae sp. nov., Dictyobacter formicarum sp. nov. and Dictyobacter arantiisoli sp. nov., belonging to the class Ktedonobacteria.</title>
        <authorList>
            <person name="Yabe S."/>
            <person name="Zheng Y."/>
            <person name="Wang C.M."/>
            <person name="Sakai Y."/>
            <person name="Abe K."/>
            <person name="Yokota A."/>
            <person name="Donadio S."/>
            <person name="Cavaletti L."/>
            <person name="Monciardini P."/>
        </authorList>
    </citation>
    <scope>NUCLEOTIDE SEQUENCE [LARGE SCALE GENOMIC DNA]</scope>
    <source>
        <strain evidence="2 3">SOSP1-30</strain>
    </source>
</reference>
<sequence length="163" mass="17885">MRLQETRAQDAPRKKGISLSAAHEWRLIITFVMAFMMVSVAAQPQKAFAHTNAVSNKFMPAYSCGTVSSNHCYGVARWQGSVSGGFTSISVVQLHADASQAIMNNSLWIGNSAGSQWVEAGYAVIYTLGYEFWYWAYIDDAGGYHEYDSGGLASSDFGHQEHV</sequence>
<accession>A0ABQ3USW5</accession>